<evidence type="ECO:0000313" key="3">
    <source>
        <dbReference type="Proteomes" id="UP000249304"/>
    </source>
</evidence>
<sequence>TGAGAARGIGTALLGLAFVLRGVGDVGDRSGNGWGWVSWLSPMAWGRRLHPYAGERWWVLAVALCVCAVIVYAAVALAGRRDLGGGLLPSRQGPAGAAARLRSPLALAWRLHRGSIAARAAGFGAVGFALGATAESLGRIMERGSPQAREVLARLGGQGTLVDQFLVGVMSLLGVAAAVSGVQAALVARAEERAGRAEPVLAAPVGRLRWAAGHLVPALLGPALALALFGCAAGLAHGLAVGDVGGQLPRLLGAALVQLPAVWLFCGLAFALFGLSPRLVAGAYAVLLAGLVLGWAGAELRLAPWVTGLSVFSHLPRLPGGEFALTPLALMTAGAAALVAAGLAGLRRRDVPA</sequence>
<keyword evidence="1" id="KW-1133">Transmembrane helix</keyword>
<accession>A0A2W2DGP8</accession>
<gene>
    <name evidence="2" type="ORF">C1J01_35325</name>
</gene>
<feature type="transmembrane region" description="Helical" evidence="1">
    <location>
        <begin position="251"/>
        <end position="275"/>
    </location>
</feature>
<protein>
    <submittedName>
        <fullName evidence="2">ABC transporter permease</fullName>
    </submittedName>
</protein>
<feature type="transmembrane region" description="Helical" evidence="1">
    <location>
        <begin position="282"/>
        <end position="303"/>
    </location>
</feature>
<dbReference type="AlphaFoldDB" id="A0A2W2DGP8"/>
<comment type="caution">
    <text evidence="2">The sequence shown here is derived from an EMBL/GenBank/DDBJ whole genome shotgun (WGS) entry which is preliminary data.</text>
</comment>
<feature type="transmembrane region" description="Helical" evidence="1">
    <location>
        <begin position="165"/>
        <end position="188"/>
    </location>
</feature>
<feature type="transmembrane region" description="Helical" evidence="1">
    <location>
        <begin position="323"/>
        <end position="346"/>
    </location>
</feature>
<keyword evidence="1" id="KW-0472">Membrane</keyword>
<dbReference type="Proteomes" id="UP000249304">
    <property type="component" value="Unassembled WGS sequence"/>
</dbReference>
<organism evidence="2 3">
    <name type="scientific">Nonomuraea aridisoli</name>
    <dbReference type="NCBI Taxonomy" id="2070368"/>
    <lineage>
        <taxon>Bacteria</taxon>
        <taxon>Bacillati</taxon>
        <taxon>Actinomycetota</taxon>
        <taxon>Actinomycetes</taxon>
        <taxon>Streptosporangiales</taxon>
        <taxon>Streptosporangiaceae</taxon>
        <taxon>Nonomuraea</taxon>
    </lineage>
</organism>
<dbReference type="EMBL" id="POUD01000216">
    <property type="protein sequence ID" value="PZG11092.1"/>
    <property type="molecule type" value="Genomic_DNA"/>
</dbReference>
<name>A0A2W2DGP8_9ACTN</name>
<reference evidence="2 3" key="1">
    <citation type="submission" date="2018-01" db="EMBL/GenBank/DDBJ databases">
        <title>Draft genome sequence of Nonomuraea sp. KC333.</title>
        <authorList>
            <person name="Sahin N."/>
            <person name="Saygin H."/>
            <person name="Ay H."/>
        </authorList>
    </citation>
    <scope>NUCLEOTIDE SEQUENCE [LARGE SCALE GENOMIC DNA]</scope>
    <source>
        <strain evidence="2 3">KC333</strain>
    </source>
</reference>
<evidence type="ECO:0000256" key="1">
    <source>
        <dbReference type="SAM" id="Phobius"/>
    </source>
</evidence>
<proteinExistence type="predicted"/>
<feature type="transmembrane region" description="Helical" evidence="1">
    <location>
        <begin position="215"/>
        <end position="239"/>
    </location>
</feature>
<keyword evidence="1" id="KW-0812">Transmembrane</keyword>
<evidence type="ECO:0000313" key="2">
    <source>
        <dbReference type="EMBL" id="PZG11092.1"/>
    </source>
</evidence>
<feature type="non-terminal residue" evidence="2">
    <location>
        <position position="1"/>
    </location>
</feature>
<keyword evidence="3" id="KW-1185">Reference proteome</keyword>
<feature type="transmembrane region" description="Helical" evidence="1">
    <location>
        <begin position="57"/>
        <end position="79"/>
    </location>
</feature>